<reference evidence="1" key="2">
    <citation type="submission" date="2020-11" db="EMBL/GenBank/DDBJ databases">
        <authorList>
            <person name="McCartney M.A."/>
            <person name="Auch B."/>
            <person name="Kono T."/>
            <person name="Mallez S."/>
            <person name="Becker A."/>
            <person name="Gohl D.M."/>
            <person name="Silverstein K.A.T."/>
            <person name="Koren S."/>
            <person name="Bechman K.B."/>
            <person name="Herman A."/>
            <person name="Abrahante J.E."/>
            <person name="Garbe J."/>
        </authorList>
    </citation>
    <scope>NUCLEOTIDE SEQUENCE</scope>
    <source>
        <strain evidence="1">Duluth1</strain>
        <tissue evidence="1">Whole animal</tissue>
    </source>
</reference>
<reference evidence="1" key="1">
    <citation type="journal article" date="2019" name="bioRxiv">
        <title>The Genome of the Zebra Mussel, Dreissena polymorpha: A Resource for Invasive Species Research.</title>
        <authorList>
            <person name="McCartney M.A."/>
            <person name="Auch B."/>
            <person name="Kono T."/>
            <person name="Mallez S."/>
            <person name="Zhang Y."/>
            <person name="Obille A."/>
            <person name="Becker A."/>
            <person name="Abrahante J.E."/>
            <person name="Garbe J."/>
            <person name="Badalamenti J.P."/>
            <person name="Herman A."/>
            <person name="Mangelson H."/>
            <person name="Liachko I."/>
            <person name="Sullivan S."/>
            <person name="Sone E.D."/>
            <person name="Koren S."/>
            <person name="Silverstein K.A.T."/>
            <person name="Beckman K.B."/>
            <person name="Gohl D.M."/>
        </authorList>
    </citation>
    <scope>NUCLEOTIDE SEQUENCE</scope>
    <source>
        <strain evidence="1">Duluth1</strain>
        <tissue evidence="1">Whole animal</tissue>
    </source>
</reference>
<proteinExistence type="predicted"/>
<name>A0A9D4HPD2_DREPO</name>
<accession>A0A9D4HPD2</accession>
<dbReference type="Proteomes" id="UP000828390">
    <property type="component" value="Unassembled WGS sequence"/>
</dbReference>
<gene>
    <name evidence="1" type="ORF">DPMN_054029</name>
</gene>
<evidence type="ECO:0000313" key="1">
    <source>
        <dbReference type="EMBL" id="KAH3728082.1"/>
    </source>
</evidence>
<evidence type="ECO:0000313" key="2">
    <source>
        <dbReference type="Proteomes" id="UP000828390"/>
    </source>
</evidence>
<organism evidence="1 2">
    <name type="scientific">Dreissena polymorpha</name>
    <name type="common">Zebra mussel</name>
    <name type="synonym">Mytilus polymorpha</name>
    <dbReference type="NCBI Taxonomy" id="45954"/>
    <lineage>
        <taxon>Eukaryota</taxon>
        <taxon>Metazoa</taxon>
        <taxon>Spiralia</taxon>
        <taxon>Lophotrochozoa</taxon>
        <taxon>Mollusca</taxon>
        <taxon>Bivalvia</taxon>
        <taxon>Autobranchia</taxon>
        <taxon>Heteroconchia</taxon>
        <taxon>Euheterodonta</taxon>
        <taxon>Imparidentia</taxon>
        <taxon>Neoheterodontei</taxon>
        <taxon>Myida</taxon>
        <taxon>Dreissenoidea</taxon>
        <taxon>Dreissenidae</taxon>
        <taxon>Dreissena</taxon>
    </lineage>
</organism>
<comment type="caution">
    <text evidence="1">The sequence shown here is derived from an EMBL/GenBank/DDBJ whole genome shotgun (WGS) entry which is preliminary data.</text>
</comment>
<sequence length="71" mass="8525">MFHVFAWIVHSFREFFAERTKMCHHGTFIRCSSGLLISRCRSLWGENTMLRIEITIREYDSTMRKLGITIR</sequence>
<dbReference type="AlphaFoldDB" id="A0A9D4HPD2"/>
<keyword evidence="2" id="KW-1185">Reference proteome</keyword>
<protein>
    <submittedName>
        <fullName evidence="1">Uncharacterized protein</fullName>
    </submittedName>
</protein>
<dbReference type="EMBL" id="JAIWYP010000012">
    <property type="protein sequence ID" value="KAH3728082.1"/>
    <property type="molecule type" value="Genomic_DNA"/>
</dbReference>